<keyword evidence="3" id="KW-1185">Reference proteome</keyword>
<dbReference type="InterPro" id="IPR021224">
    <property type="entry name" value="DUF2690"/>
</dbReference>
<dbReference type="AlphaFoldDB" id="A0A2W2CML6"/>
<accession>A0A2W2CML6</accession>
<keyword evidence="1" id="KW-0732">Signal</keyword>
<evidence type="ECO:0008006" key="4">
    <source>
        <dbReference type="Google" id="ProtNLM"/>
    </source>
</evidence>
<dbReference type="Proteomes" id="UP000248627">
    <property type="component" value="Unassembled WGS sequence"/>
</dbReference>
<sequence length="208" mass="21951">MSAAVRLRAVVPSSPGAHVKRLLRTFGVTSALAVSLLAAPASAQAAPDRAAEVAAAAEPSAAVMAEIAAGNATMIDEATLAASGCGSSCDGRNPQTYKIYYNGSAYYTCAEDAVVPKSGTYTYKTSSPIGSVELRYSPRCRTAWARTTASYVSFKVDSRYLNGNHRRTESGYTESGGYTLMVNDADLEARACYAASGPISGWDCTRWW</sequence>
<dbReference type="Pfam" id="PF10901">
    <property type="entry name" value="DUF2690"/>
    <property type="match status" value="1"/>
</dbReference>
<feature type="chain" id="PRO_5015876783" description="DUF2690 domain-containing protein" evidence="1">
    <location>
        <begin position="46"/>
        <end position="208"/>
    </location>
</feature>
<organism evidence="2 3">
    <name type="scientific">Micromonospora endophytica</name>
    <dbReference type="NCBI Taxonomy" id="515350"/>
    <lineage>
        <taxon>Bacteria</taxon>
        <taxon>Bacillati</taxon>
        <taxon>Actinomycetota</taxon>
        <taxon>Actinomycetes</taxon>
        <taxon>Micromonosporales</taxon>
        <taxon>Micromonosporaceae</taxon>
        <taxon>Micromonospora</taxon>
    </lineage>
</organism>
<dbReference type="EMBL" id="POTX01000027">
    <property type="protein sequence ID" value="PZF99220.1"/>
    <property type="molecule type" value="Genomic_DNA"/>
</dbReference>
<feature type="signal peptide" evidence="1">
    <location>
        <begin position="1"/>
        <end position="45"/>
    </location>
</feature>
<evidence type="ECO:0000313" key="2">
    <source>
        <dbReference type="EMBL" id="PZF99220.1"/>
    </source>
</evidence>
<comment type="caution">
    <text evidence="2">The sequence shown here is derived from an EMBL/GenBank/DDBJ whole genome shotgun (WGS) entry which is preliminary data.</text>
</comment>
<name>A0A2W2CML6_9ACTN</name>
<gene>
    <name evidence="2" type="ORF">C1I93_06610</name>
</gene>
<proteinExistence type="predicted"/>
<dbReference type="OrthoDB" id="2863790at2"/>
<reference evidence="2 3" key="1">
    <citation type="submission" date="2018-01" db="EMBL/GenBank/DDBJ databases">
        <title>Draft genome sequence of Jishengella endophytica.</title>
        <authorList>
            <person name="Sahin N."/>
            <person name="Ay H."/>
            <person name="Saygin H."/>
        </authorList>
    </citation>
    <scope>NUCLEOTIDE SEQUENCE [LARGE SCALE GENOMIC DNA]</scope>
    <source>
        <strain evidence="2 3">DSM 45430</strain>
    </source>
</reference>
<evidence type="ECO:0000256" key="1">
    <source>
        <dbReference type="SAM" id="SignalP"/>
    </source>
</evidence>
<protein>
    <recommendedName>
        <fullName evidence="4">DUF2690 domain-containing protein</fullName>
    </recommendedName>
</protein>
<evidence type="ECO:0000313" key="3">
    <source>
        <dbReference type="Proteomes" id="UP000248627"/>
    </source>
</evidence>